<evidence type="ECO:0000313" key="4">
    <source>
        <dbReference type="Proteomes" id="UP001281656"/>
    </source>
</evidence>
<comment type="function">
    <text evidence="1">Catalyzes the insertion of molybdate into adenylated molybdopterin with the concomitant release of AMP.</text>
</comment>
<dbReference type="Gene3D" id="3.40.980.10">
    <property type="entry name" value="MoaB/Mog-like domain"/>
    <property type="match status" value="1"/>
</dbReference>
<accession>A0ABU4JTY0</accession>
<keyword evidence="1" id="KW-0808">Transferase</keyword>
<evidence type="ECO:0000259" key="2">
    <source>
        <dbReference type="SMART" id="SM00852"/>
    </source>
</evidence>
<comment type="caution">
    <text evidence="3">The sequence shown here is derived from an EMBL/GenBank/DDBJ whole genome shotgun (WGS) entry which is preliminary data.</text>
</comment>
<dbReference type="InterPro" id="IPR038987">
    <property type="entry name" value="MoeA-like"/>
</dbReference>
<dbReference type="InterPro" id="IPR001453">
    <property type="entry name" value="MoaB/Mog_dom"/>
</dbReference>
<dbReference type="SUPFAM" id="SSF53218">
    <property type="entry name" value="Molybdenum cofactor biosynthesis proteins"/>
    <property type="match status" value="1"/>
</dbReference>
<keyword evidence="4" id="KW-1185">Reference proteome</keyword>
<evidence type="ECO:0000256" key="1">
    <source>
        <dbReference type="RuleBase" id="RU365090"/>
    </source>
</evidence>
<name>A0ABU4JTY0_9CLOT</name>
<keyword evidence="1" id="KW-0460">Magnesium</keyword>
<reference evidence="3 4" key="1">
    <citation type="submission" date="2023-04" db="EMBL/GenBank/DDBJ databases">
        <title>Clostridium tannerae sp. nov., isolated from the fecal material of an alpaca.</title>
        <authorList>
            <person name="Miller S."/>
            <person name="Hendry M."/>
            <person name="King J."/>
            <person name="Sankaranarayanan K."/>
            <person name="Lawson P.A."/>
        </authorList>
    </citation>
    <scope>NUCLEOTIDE SEQUENCE [LARGE SCALE GENOMIC DNA]</scope>
    <source>
        <strain evidence="3 4">A1-XYC3</strain>
    </source>
</reference>
<evidence type="ECO:0000313" key="3">
    <source>
        <dbReference type="EMBL" id="MDW8801613.1"/>
    </source>
</evidence>
<comment type="pathway">
    <text evidence="1">Cofactor biosynthesis; molybdopterin biosynthesis.</text>
</comment>
<dbReference type="PANTHER" id="PTHR10192:SF28">
    <property type="entry name" value="MOLYBDOPTERIN MOLYBDENUMTRANSFERASE"/>
    <property type="match status" value="1"/>
</dbReference>
<dbReference type="SMART" id="SM00852">
    <property type="entry name" value="MoCF_biosynth"/>
    <property type="match status" value="1"/>
</dbReference>
<comment type="similarity">
    <text evidence="1">Belongs to the MoeA family.</text>
</comment>
<keyword evidence="1" id="KW-0500">Molybdenum</keyword>
<dbReference type="Pfam" id="PF00994">
    <property type="entry name" value="MoCF_biosynth"/>
    <property type="match status" value="1"/>
</dbReference>
<dbReference type="RefSeq" id="WP_261672265.1">
    <property type="nucleotide sequence ID" value="NZ_JARUJP010000011.1"/>
</dbReference>
<comment type="catalytic activity">
    <reaction evidence="1">
        <text>adenylyl-molybdopterin + molybdate = Mo-molybdopterin + AMP + H(+)</text>
        <dbReference type="Rhea" id="RHEA:35047"/>
        <dbReference type="ChEBI" id="CHEBI:15378"/>
        <dbReference type="ChEBI" id="CHEBI:36264"/>
        <dbReference type="ChEBI" id="CHEBI:62727"/>
        <dbReference type="ChEBI" id="CHEBI:71302"/>
        <dbReference type="ChEBI" id="CHEBI:456215"/>
    </reaction>
</comment>
<dbReference type="EC" id="2.10.1.1" evidence="1"/>
<dbReference type="EMBL" id="JARUJP010000011">
    <property type="protein sequence ID" value="MDW8801613.1"/>
    <property type="molecule type" value="Genomic_DNA"/>
</dbReference>
<keyword evidence="1" id="KW-0501">Molybdenum cofactor biosynthesis</keyword>
<dbReference type="CDD" id="cd03522">
    <property type="entry name" value="MoeA_like"/>
    <property type="match status" value="1"/>
</dbReference>
<feature type="domain" description="MoaB/Mog" evidence="2">
    <location>
        <begin position="172"/>
        <end position="304"/>
    </location>
</feature>
<protein>
    <recommendedName>
        <fullName evidence="1">Molybdopterin molybdenumtransferase</fullName>
        <ecNumber evidence="1">2.10.1.1</ecNumber>
    </recommendedName>
</protein>
<comment type="cofactor">
    <cofactor evidence="1">
        <name>Mg(2+)</name>
        <dbReference type="ChEBI" id="CHEBI:18420"/>
    </cofactor>
</comment>
<dbReference type="InterPro" id="IPR036425">
    <property type="entry name" value="MoaB/Mog-like_dom_sf"/>
</dbReference>
<organism evidence="3 4">
    <name type="scientific">Clostridium tanneri</name>
    <dbReference type="NCBI Taxonomy" id="3037988"/>
    <lineage>
        <taxon>Bacteria</taxon>
        <taxon>Bacillati</taxon>
        <taxon>Bacillota</taxon>
        <taxon>Clostridia</taxon>
        <taxon>Eubacteriales</taxon>
        <taxon>Clostridiaceae</taxon>
        <taxon>Clostridium</taxon>
    </lineage>
</organism>
<keyword evidence="1" id="KW-0479">Metal-binding</keyword>
<dbReference type="PANTHER" id="PTHR10192">
    <property type="entry name" value="MOLYBDOPTERIN BIOSYNTHESIS PROTEIN"/>
    <property type="match status" value="1"/>
</dbReference>
<sequence>MKKISTWDAVGFVLCHDITQIVPGGKKGVAFKKGHVIKEDDIQLLLSLGKDHIYVWEAEEGMLHENDAAERLKNLTAGKGLSFSDVKEGKIEFIASENGLLKVNVQQLFQLNSLGETILSTLHNNLPVKKGQKVAVTRVVPLLIEEEKIKIAEKTIKEKIVKVIPFTPKKIGIVTTGNEIYHGRIKDAFGPTISKKAEEYNCEILGQTILPDNLDKITAAINNWIDKGAEIVICTGGMSVDPDDVTPTAIRNSGAEIISYGTPILPGSMFLLAYNGDIPVLGLPGGAIHSKRTAFDLVFPRILAGEKLNHSDLAAYGHGGLCMGCEECTFPNCTFGKGV</sequence>
<gene>
    <name evidence="3" type="ORF">P8V03_10665</name>
</gene>
<proteinExistence type="inferred from homology"/>
<dbReference type="Proteomes" id="UP001281656">
    <property type="component" value="Unassembled WGS sequence"/>
</dbReference>